<comment type="caution">
    <text evidence="2">The sequence shown here is derived from an EMBL/GenBank/DDBJ whole genome shotgun (WGS) entry which is preliminary data.</text>
</comment>
<dbReference type="InterPro" id="IPR051200">
    <property type="entry name" value="Host-pathogen_enzymatic-act"/>
</dbReference>
<dbReference type="InterPro" id="IPR015943">
    <property type="entry name" value="WD40/YVTN_repeat-like_dom_sf"/>
</dbReference>
<dbReference type="PANTHER" id="PTHR47197:SF3">
    <property type="entry name" value="DIHYDRO-HEME D1 DEHYDROGENASE"/>
    <property type="match status" value="1"/>
</dbReference>
<accession>A0AA39CRG1</accession>
<feature type="region of interest" description="Disordered" evidence="1">
    <location>
        <begin position="1"/>
        <end position="21"/>
    </location>
</feature>
<dbReference type="Gene3D" id="2.130.10.10">
    <property type="entry name" value="YVTN repeat-like/Quinoprotein amine dehydrogenase"/>
    <property type="match status" value="1"/>
</dbReference>
<dbReference type="EMBL" id="JAPDRN010000114">
    <property type="protein sequence ID" value="KAJ9621415.1"/>
    <property type="molecule type" value="Genomic_DNA"/>
</dbReference>
<sequence>MRDRAVEERPREPGHPPCPLKDARMIRNSLFRSAALAVAVSLSLGAPTAFAADAATATSPATAVQRQAVAQGLYELAYSPKQNAVFVASSGGFGDDAGPAQVLRLNPTTLAVETRIPLERKAFGVVLDDAHNRLYVGNTVDLSVTVVDTAQNKAIGTVQLMEKKTGKDGKAAYTHDLRELVVDSAANRLYVTGHSSQPDVSSVLFVIDTTTLKVINTIPGLGNAKAPGLALDAANKRVYTSNLLADLVVVGTDSNKVEAQYKIAAEQPMNIALDPAGKRLFVTDQGSEMLRGYQAKSSGLVSKHPGQRVLVLDRSNGKELASIPTDAGPLGILLDAPRKRLYVTNREAGTVTAYNSDSYQKVATYAVPTHPNSLALDAKNNVLYVSIKNGEKDAKGSEESVARIQL</sequence>
<name>A0AA39CRG1_9EURO</name>
<dbReference type="SUPFAM" id="SSF50974">
    <property type="entry name" value="Nitrous oxide reductase, N-terminal domain"/>
    <property type="match status" value="2"/>
</dbReference>
<evidence type="ECO:0000256" key="1">
    <source>
        <dbReference type="SAM" id="MobiDB-lite"/>
    </source>
</evidence>
<feature type="compositionally biased region" description="Basic and acidic residues" evidence="1">
    <location>
        <begin position="1"/>
        <end position="14"/>
    </location>
</feature>
<proteinExistence type="predicted"/>
<dbReference type="AlphaFoldDB" id="A0AA39CRG1"/>
<evidence type="ECO:0008006" key="3">
    <source>
        <dbReference type="Google" id="ProtNLM"/>
    </source>
</evidence>
<dbReference type="PANTHER" id="PTHR47197">
    <property type="entry name" value="PROTEIN NIRF"/>
    <property type="match status" value="1"/>
</dbReference>
<organism evidence="2">
    <name type="scientific">Knufia peltigerae</name>
    <dbReference type="NCBI Taxonomy" id="1002370"/>
    <lineage>
        <taxon>Eukaryota</taxon>
        <taxon>Fungi</taxon>
        <taxon>Dikarya</taxon>
        <taxon>Ascomycota</taxon>
        <taxon>Pezizomycotina</taxon>
        <taxon>Eurotiomycetes</taxon>
        <taxon>Chaetothyriomycetidae</taxon>
        <taxon>Chaetothyriales</taxon>
        <taxon>Trichomeriaceae</taxon>
        <taxon>Knufia</taxon>
    </lineage>
</organism>
<gene>
    <name evidence="2" type="ORF">H2204_011850</name>
</gene>
<dbReference type="InterPro" id="IPR011045">
    <property type="entry name" value="N2O_reductase_N"/>
</dbReference>
<evidence type="ECO:0000313" key="2">
    <source>
        <dbReference type="EMBL" id="KAJ9621415.1"/>
    </source>
</evidence>
<protein>
    <recommendedName>
        <fullName evidence="3">YncE family protein</fullName>
    </recommendedName>
</protein>
<reference evidence="2" key="1">
    <citation type="submission" date="2022-10" db="EMBL/GenBank/DDBJ databases">
        <title>Culturing micro-colonial fungi from biological soil crusts in the Mojave desert and describing Neophaeococcomyces mojavensis, and introducing the new genera and species Taxawa tesnikishii.</title>
        <authorList>
            <person name="Kurbessoian T."/>
            <person name="Stajich J.E."/>
        </authorList>
    </citation>
    <scope>NUCLEOTIDE SEQUENCE</scope>
    <source>
        <strain evidence="2">TK_35</strain>
    </source>
</reference>